<dbReference type="PANTHER" id="PTHR48100">
    <property type="entry name" value="BROAD-SPECIFICITY PHOSPHATASE YOR283W-RELATED"/>
    <property type="match status" value="1"/>
</dbReference>
<proteinExistence type="predicted"/>
<evidence type="ECO:0000313" key="2">
    <source>
        <dbReference type="Proteomes" id="UP001152885"/>
    </source>
</evidence>
<dbReference type="Pfam" id="PF00300">
    <property type="entry name" value="His_Phos_1"/>
    <property type="match status" value="1"/>
</dbReference>
<reference evidence="1" key="1">
    <citation type="submission" date="2022-12" db="EMBL/GenBank/DDBJ databases">
        <authorList>
            <person name="Brejova B."/>
        </authorList>
    </citation>
    <scope>NUCLEOTIDE SEQUENCE</scope>
</reference>
<gene>
    <name evidence="1" type="ORF">CANVERA_P2719</name>
</gene>
<comment type="caution">
    <text evidence="1">The sequence shown here is derived from an EMBL/GenBank/DDBJ whole genome shotgun (WGS) entry which is preliminary data.</text>
</comment>
<organism evidence="1 2">
    <name type="scientific">Candida verbasci</name>
    <dbReference type="NCBI Taxonomy" id="1227364"/>
    <lineage>
        <taxon>Eukaryota</taxon>
        <taxon>Fungi</taxon>
        <taxon>Dikarya</taxon>
        <taxon>Ascomycota</taxon>
        <taxon>Saccharomycotina</taxon>
        <taxon>Pichiomycetes</taxon>
        <taxon>Debaryomycetaceae</taxon>
        <taxon>Candida/Lodderomyces clade</taxon>
        <taxon>Candida</taxon>
    </lineage>
</organism>
<dbReference type="PANTHER" id="PTHR48100:SF1">
    <property type="entry name" value="HISTIDINE PHOSPHATASE FAMILY PROTEIN-RELATED"/>
    <property type="match status" value="1"/>
</dbReference>
<sequence length="311" mass="36189">MTKTNPSSLDILDSQIPSSQRQAYKEYLSTLNSKNSWEFSIVPNYFKQSLFETDEDKFDYLSENFGRLHSWDEIIADLNKSNKESDDDTQYKIFILARHGFGYHNWAHAHYGDNSWNEHWSRLNGNGEVTWGPDANLTEFGISQARENNKEWKNQIDQGLIKPKRFFTSPLSRCIDTLLYTFEDIVDLKQLGFLVEENWRETMGVHTCDKRSTKEQLLKRFEEKGIQFEKGFVNDDIYWQNDYRESIVEHAIRINKGFQNLFNEVSKTDDIISITSHSGSLRSELMVLGHRSFAVGTGGLIPVFVKATKKK</sequence>
<dbReference type="AlphaFoldDB" id="A0A9W4TX78"/>
<dbReference type="CDD" id="cd07067">
    <property type="entry name" value="HP_PGM_like"/>
    <property type="match status" value="1"/>
</dbReference>
<dbReference type="InterPro" id="IPR050275">
    <property type="entry name" value="PGM_Phosphatase"/>
</dbReference>
<dbReference type="OrthoDB" id="496981at2759"/>
<dbReference type="GO" id="GO:0005737">
    <property type="term" value="C:cytoplasm"/>
    <property type="evidence" value="ECO:0007669"/>
    <property type="project" value="TreeGrafter"/>
</dbReference>
<dbReference type="SUPFAM" id="SSF53254">
    <property type="entry name" value="Phosphoglycerate mutase-like"/>
    <property type="match status" value="1"/>
</dbReference>
<dbReference type="GO" id="GO:0016791">
    <property type="term" value="F:phosphatase activity"/>
    <property type="evidence" value="ECO:0007669"/>
    <property type="project" value="TreeGrafter"/>
</dbReference>
<protein>
    <recommendedName>
        <fullName evidence="3">Phosphoglycerate mutase</fullName>
    </recommendedName>
</protein>
<dbReference type="EMBL" id="CANTUO010000002">
    <property type="protein sequence ID" value="CAI5758206.1"/>
    <property type="molecule type" value="Genomic_DNA"/>
</dbReference>
<name>A0A9W4TX78_9ASCO</name>
<evidence type="ECO:0008006" key="3">
    <source>
        <dbReference type="Google" id="ProtNLM"/>
    </source>
</evidence>
<dbReference type="InterPro" id="IPR029033">
    <property type="entry name" value="His_PPase_superfam"/>
</dbReference>
<evidence type="ECO:0000313" key="1">
    <source>
        <dbReference type="EMBL" id="CAI5758206.1"/>
    </source>
</evidence>
<keyword evidence="2" id="KW-1185">Reference proteome</keyword>
<dbReference type="Gene3D" id="3.40.50.1240">
    <property type="entry name" value="Phosphoglycerate mutase-like"/>
    <property type="match status" value="1"/>
</dbReference>
<dbReference type="Proteomes" id="UP001152885">
    <property type="component" value="Unassembled WGS sequence"/>
</dbReference>
<dbReference type="InterPro" id="IPR013078">
    <property type="entry name" value="His_Pase_superF_clade-1"/>
</dbReference>
<accession>A0A9W4TX78</accession>